<feature type="chain" id="PRO_5039213932" evidence="1">
    <location>
        <begin position="23"/>
        <end position="218"/>
    </location>
</feature>
<dbReference type="STRING" id="683260.SAMN05421874_11769"/>
<evidence type="ECO:0000256" key="1">
    <source>
        <dbReference type="SAM" id="SignalP"/>
    </source>
</evidence>
<dbReference type="Gene3D" id="2.60.40.10">
    <property type="entry name" value="Immunoglobulins"/>
    <property type="match status" value="1"/>
</dbReference>
<keyword evidence="1" id="KW-0732">Signal</keyword>
<reference evidence="2 3" key="1">
    <citation type="submission" date="2016-10" db="EMBL/GenBank/DDBJ databases">
        <authorList>
            <person name="de Groot N.N."/>
        </authorList>
    </citation>
    <scope>NUCLEOTIDE SEQUENCE [LARGE SCALE GENOMIC DNA]</scope>
    <source>
        <strain evidence="2 3">CGMCC 4.5681</strain>
    </source>
</reference>
<dbReference type="EMBL" id="FNFB01000017">
    <property type="protein sequence ID" value="SDL18828.1"/>
    <property type="molecule type" value="Genomic_DNA"/>
</dbReference>
<protein>
    <submittedName>
        <fullName evidence="2">Putative Ig domain-containing protein</fullName>
    </submittedName>
</protein>
<sequence>MRHWWVVMIAGLAVCLVSPTMSSINTPVVEMSAEHPATPSTFHVAEYAQPDELLVVDTVYLTDGIAVSERLLPHADGVVFHPGHLAAGVRVAEDGSLSGTARGPGTYVARVRGCVGVKCSESDLTLVVYANVPWQPRELTFPGRVGVPLRGEIGIEGGPPGALPTFTVTDHSKLPRGVSIGPDGAVSGTPAAGGVYEVPVQICVAGNCAGVVVQMIIV</sequence>
<evidence type="ECO:0000313" key="2">
    <source>
        <dbReference type="EMBL" id="SDL18828.1"/>
    </source>
</evidence>
<dbReference type="InterPro" id="IPR013783">
    <property type="entry name" value="Ig-like_fold"/>
</dbReference>
<keyword evidence="3" id="KW-1185">Reference proteome</keyword>
<feature type="signal peptide" evidence="1">
    <location>
        <begin position="1"/>
        <end position="22"/>
    </location>
</feature>
<proteinExistence type="predicted"/>
<dbReference type="Proteomes" id="UP000198683">
    <property type="component" value="Unassembled WGS sequence"/>
</dbReference>
<organism evidence="2 3">
    <name type="scientific">Nonomuraea maritima</name>
    <dbReference type="NCBI Taxonomy" id="683260"/>
    <lineage>
        <taxon>Bacteria</taxon>
        <taxon>Bacillati</taxon>
        <taxon>Actinomycetota</taxon>
        <taxon>Actinomycetes</taxon>
        <taxon>Streptosporangiales</taxon>
        <taxon>Streptosporangiaceae</taxon>
        <taxon>Nonomuraea</taxon>
    </lineage>
</organism>
<dbReference type="AlphaFoldDB" id="A0A1G9I0R5"/>
<accession>A0A1G9I0R5</accession>
<name>A0A1G9I0R5_9ACTN</name>
<dbReference type="GO" id="GO:0005975">
    <property type="term" value="P:carbohydrate metabolic process"/>
    <property type="evidence" value="ECO:0007669"/>
    <property type="project" value="UniProtKB-ARBA"/>
</dbReference>
<evidence type="ECO:0000313" key="3">
    <source>
        <dbReference type="Proteomes" id="UP000198683"/>
    </source>
</evidence>
<gene>
    <name evidence="2" type="ORF">SAMN05421874_11769</name>
</gene>